<dbReference type="Proteomes" id="UP000052068">
    <property type="component" value="Unassembled WGS sequence"/>
</dbReference>
<evidence type="ECO:0000313" key="2">
    <source>
        <dbReference type="EMBL" id="KJF66380.1"/>
    </source>
</evidence>
<protein>
    <submittedName>
        <fullName evidence="2">Uncharacterized protein</fullName>
    </submittedName>
</protein>
<keyword evidence="1" id="KW-0472">Membrane</keyword>
<name>A0ABR5CNF6_9HYPH</name>
<feature type="transmembrane region" description="Helical" evidence="1">
    <location>
        <begin position="66"/>
        <end position="84"/>
    </location>
</feature>
<keyword evidence="1" id="KW-0812">Transmembrane</keyword>
<organism evidence="2 3">
    <name type="scientific">Rhizobium nepotum 39/7</name>
    <dbReference type="NCBI Taxonomy" id="1368418"/>
    <lineage>
        <taxon>Bacteria</taxon>
        <taxon>Pseudomonadati</taxon>
        <taxon>Pseudomonadota</taxon>
        <taxon>Alphaproteobacteria</taxon>
        <taxon>Hyphomicrobiales</taxon>
        <taxon>Rhizobiaceae</taxon>
        <taxon>Rhizobium/Agrobacterium group</taxon>
        <taxon>Rhizobium</taxon>
    </lineage>
</organism>
<sequence length="242" mass="27246">MADVEKDDVHLRLMHGGPFRKLMVLVGLRRLRRRAFVFAWLCWGLLCWAMLGGDGEIHYFPFFDEFQALSTTIVPALKYFAFVLRDNPVRRLISRIDCFSCSAIRRMMFKSPMWITPLPPVARRVGGKVHMAQFSMEIMRRLSSVRKPTRAATNTEMVAVDRGGRRPAVNLESRVAVAGEDAHPLVVCNKTIQACNEANGALGIRCGQSGVLRLRHAGWLRTGDLGVGRDLTIVSPQARGWR</sequence>
<gene>
    <name evidence="2" type="ORF">RS75_17495</name>
</gene>
<reference evidence="2 3" key="1">
    <citation type="submission" date="2015-03" db="EMBL/GenBank/DDBJ databases">
        <title>Draft Genome Sequences of Agrobacterium nepotum Strain 39/7T (= CFBP 7436T = LMG 26435T) and Agrobacterium sp. Strain KFB 330 (= CFBP 8308 = LMG 28674).</title>
        <authorList>
            <person name="Kuzmanovic N."/>
            <person name="Pulawska J."/>
            <person name="Obradovic A."/>
        </authorList>
    </citation>
    <scope>NUCLEOTIDE SEQUENCE [LARGE SCALE GENOMIC DNA]</scope>
    <source>
        <strain evidence="2 3">39/7</strain>
    </source>
</reference>
<keyword evidence="1" id="KW-1133">Transmembrane helix</keyword>
<proteinExistence type="predicted"/>
<dbReference type="EMBL" id="JWJH01000017">
    <property type="protein sequence ID" value="KJF66380.1"/>
    <property type="molecule type" value="Genomic_DNA"/>
</dbReference>
<keyword evidence="3" id="KW-1185">Reference proteome</keyword>
<evidence type="ECO:0000256" key="1">
    <source>
        <dbReference type="SAM" id="Phobius"/>
    </source>
</evidence>
<feature type="transmembrane region" description="Helical" evidence="1">
    <location>
        <begin position="35"/>
        <end position="51"/>
    </location>
</feature>
<comment type="caution">
    <text evidence="2">The sequence shown here is derived from an EMBL/GenBank/DDBJ whole genome shotgun (WGS) entry which is preliminary data.</text>
</comment>
<evidence type="ECO:0000313" key="3">
    <source>
        <dbReference type="Proteomes" id="UP000052068"/>
    </source>
</evidence>
<accession>A0ABR5CNF6</accession>